<feature type="transmembrane region" description="Helical" evidence="7">
    <location>
        <begin position="105"/>
        <end position="126"/>
    </location>
</feature>
<proteinExistence type="inferred from homology"/>
<keyword evidence="4" id="KW-0653">Protein transport</keyword>
<keyword evidence="3 7" id="KW-0812">Transmembrane</keyword>
<keyword evidence="5 7" id="KW-1133">Transmembrane helix</keyword>
<dbReference type="Gene3D" id="1.20.1250.20">
    <property type="entry name" value="MFS general substrate transporter like domains"/>
    <property type="match status" value="1"/>
</dbReference>
<dbReference type="GO" id="GO:0016020">
    <property type="term" value="C:membrane"/>
    <property type="evidence" value="ECO:0007669"/>
    <property type="project" value="UniProtKB-SubCell"/>
</dbReference>
<feature type="transmembrane region" description="Helical" evidence="7">
    <location>
        <begin position="297"/>
        <end position="318"/>
    </location>
</feature>
<evidence type="ECO:0000256" key="2">
    <source>
        <dbReference type="ARBA" id="ARBA00005982"/>
    </source>
</evidence>
<feature type="transmembrane region" description="Helical" evidence="7">
    <location>
        <begin position="228"/>
        <end position="253"/>
    </location>
</feature>
<evidence type="ECO:0000256" key="1">
    <source>
        <dbReference type="ARBA" id="ARBA00004141"/>
    </source>
</evidence>
<evidence type="ECO:0000313" key="9">
    <source>
        <dbReference type="Proteomes" id="UP001174909"/>
    </source>
</evidence>
<feature type="transmembrane region" description="Helical" evidence="7">
    <location>
        <begin position="188"/>
        <end position="208"/>
    </location>
</feature>
<keyword evidence="9" id="KW-1185">Reference proteome</keyword>
<reference evidence="8" key="1">
    <citation type="submission" date="2023-03" db="EMBL/GenBank/DDBJ databases">
        <authorList>
            <person name="Steffen K."/>
            <person name="Cardenas P."/>
        </authorList>
    </citation>
    <scope>NUCLEOTIDE SEQUENCE</scope>
</reference>
<dbReference type="GO" id="GO:0015833">
    <property type="term" value="P:peptide transport"/>
    <property type="evidence" value="ECO:0007669"/>
    <property type="project" value="UniProtKB-KW"/>
</dbReference>
<feature type="transmembrane region" description="Helical" evidence="7">
    <location>
        <begin position="156"/>
        <end position="176"/>
    </location>
</feature>
<name>A0AA35TNA5_GEOBA</name>
<evidence type="ECO:0000256" key="6">
    <source>
        <dbReference type="ARBA" id="ARBA00023136"/>
    </source>
</evidence>
<dbReference type="Proteomes" id="UP001174909">
    <property type="component" value="Unassembled WGS sequence"/>
</dbReference>
<dbReference type="SUPFAM" id="SSF103473">
    <property type="entry name" value="MFS general substrate transporter"/>
    <property type="match status" value="1"/>
</dbReference>
<dbReference type="PANTHER" id="PTHR11654">
    <property type="entry name" value="OLIGOPEPTIDE TRANSPORTER-RELATED"/>
    <property type="match status" value="1"/>
</dbReference>
<dbReference type="AlphaFoldDB" id="A0AA35TNA5"/>
<comment type="caution">
    <text evidence="8">The sequence shown here is derived from an EMBL/GenBank/DDBJ whole genome shotgun (WGS) entry which is preliminary data.</text>
</comment>
<comment type="subcellular location">
    <subcellularLocation>
        <location evidence="1">Membrane</location>
        <topology evidence="1">Multi-pass membrane protein</topology>
    </subcellularLocation>
</comment>
<evidence type="ECO:0000256" key="4">
    <source>
        <dbReference type="ARBA" id="ARBA00022856"/>
    </source>
</evidence>
<feature type="transmembrane region" description="Helical" evidence="7">
    <location>
        <begin position="20"/>
        <end position="41"/>
    </location>
</feature>
<evidence type="ECO:0000256" key="5">
    <source>
        <dbReference type="ARBA" id="ARBA00022989"/>
    </source>
</evidence>
<comment type="similarity">
    <text evidence="2">Belongs to the major facilitator superfamily. Proton-dependent oligopeptide transporter (POT/PTR) (TC 2.A.17) family.</text>
</comment>
<dbReference type="EMBL" id="CASHTH010003923">
    <property type="protein sequence ID" value="CAI8051373.1"/>
    <property type="molecule type" value="Genomic_DNA"/>
</dbReference>
<dbReference type="InterPro" id="IPR036259">
    <property type="entry name" value="MFS_trans_sf"/>
</dbReference>
<gene>
    <name evidence="8" type="ORF">GBAR_LOCUS28137</name>
</gene>
<protein>
    <submittedName>
        <fullName evidence="8">Solute carrier family 15 member 4</fullName>
    </submittedName>
</protein>
<evidence type="ECO:0000256" key="3">
    <source>
        <dbReference type="ARBA" id="ARBA00022692"/>
    </source>
</evidence>
<dbReference type="GO" id="GO:0022857">
    <property type="term" value="F:transmembrane transporter activity"/>
    <property type="evidence" value="ECO:0007669"/>
    <property type="project" value="InterPro"/>
</dbReference>
<accession>A0AA35TNA5</accession>
<dbReference type="InterPro" id="IPR000109">
    <property type="entry name" value="POT_fam"/>
</dbReference>
<evidence type="ECO:0000256" key="7">
    <source>
        <dbReference type="SAM" id="Phobius"/>
    </source>
</evidence>
<feature type="transmembrane region" description="Helical" evidence="7">
    <location>
        <begin position="265"/>
        <end position="285"/>
    </location>
</feature>
<sequence length="346" mass="39341">MVDNEDVHQQLRLYSAFQPLVTTVILSVGLILMICFHHWFFKNTLWENPVKLIAKILCYAATVKRHLPVRNRAFRYGEERKRRIELAKITYDGKFPDEKVEDVKAFCRIFLILLSLIPTLFSMNAFDVLLSQEANQTLTQLYNSSSLEIDLYPNTYWGVNVTAILFILPVVNFLVIPSLPKLTIRARIGIGLVLYCIAGLCVVVIHAVPLAQHTTHQRSEVSGIQLAFLLIPVLIIALAEVLTTVSVLEFIYAQSPESMKGLLSGLFYFFLGLTSIPSSALLYIYRESRENRILVRFHAGFTVIMVVGTVLYVVAAVLHRNRQRHDEDSLQQRLIIENQLHSTISA</sequence>
<keyword evidence="4" id="KW-0813">Transport</keyword>
<evidence type="ECO:0000313" key="8">
    <source>
        <dbReference type="EMBL" id="CAI8051373.1"/>
    </source>
</evidence>
<dbReference type="Pfam" id="PF00854">
    <property type="entry name" value="PTR2"/>
    <property type="match status" value="1"/>
</dbReference>
<keyword evidence="6 7" id="KW-0472">Membrane</keyword>
<organism evidence="8 9">
    <name type="scientific">Geodia barretti</name>
    <name type="common">Barrett's horny sponge</name>
    <dbReference type="NCBI Taxonomy" id="519541"/>
    <lineage>
        <taxon>Eukaryota</taxon>
        <taxon>Metazoa</taxon>
        <taxon>Porifera</taxon>
        <taxon>Demospongiae</taxon>
        <taxon>Heteroscleromorpha</taxon>
        <taxon>Tetractinellida</taxon>
        <taxon>Astrophorina</taxon>
        <taxon>Geodiidae</taxon>
        <taxon>Geodia</taxon>
    </lineage>
</organism>
<keyword evidence="4" id="KW-0571">Peptide transport</keyword>